<sequence length="497" mass="57758">MSLSRLPRELRDTIYDYCTSENGDYYFDSIEGKLRTLSGDKIELSLMYTCKNIAAEMRGVPFRNNTIHFTTSPSPDRYTPKYRNFSQLLEKLNLIKIFTLLRAGPFITNAIARKIIKSFPQSATLIKQLQTTKARHCYPHGLSDGSVEWGFDRFLHHDAIAELFSMVARNPAFGKAMRREFSHNGQEFRDDQDVLSLYSFYPKPWCVPNAHEIQTMMQHMPSYRHPSSHDRIRDQTRYYISAASQASEFLSKLTRPIRSSIRHLELHELHASFAYPECHARALIPFAIENPKLNIIRRISLWNNVLASQHLRDDEWYGYILSRRRMPIGDMDAKTVTNTLAPWLTEALALESAGMPPKAFSMVFEGEKDSMQPIFDILVEDASWQDALELWPGRHIVSNEILSGTSYKDFSSYWFRELPELLRDIIHGTGPITFDHCSGRDWNAQNILTMNSNCHSMEDWDMRWFLLRSRKVAPSLPHTWHTMLEKYVCEDENARSV</sequence>
<dbReference type="Proteomes" id="UP000293823">
    <property type="component" value="Unassembled WGS sequence"/>
</dbReference>
<gene>
    <name evidence="1" type="ORF">AA0113_g5838</name>
</gene>
<name>A0A4Q4S5L4_9PLEO</name>
<dbReference type="AlphaFoldDB" id="A0A4Q4S5L4"/>
<keyword evidence="2" id="KW-1185">Reference proteome</keyword>
<protein>
    <submittedName>
        <fullName evidence="1">Uncharacterized protein</fullName>
    </submittedName>
</protein>
<proteinExistence type="predicted"/>
<dbReference type="OrthoDB" id="5062850at2759"/>
<accession>A0A4Q4S5L4</accession>
<evidence type="ECO:0000313" key="1">
    <source>
        <dbReference type="EMBL" id="RYO64776.1"/>
    </source>
</evidence>
<dbReference type="EMBL" id="PEJP01000020">
    <property type="protein sequence ID" value="RYO64776.1"/>
    <property type="molecule type" value="Genomic_DNA"/>
</dbReference>
<reference evidence="2" key="1">
    <citation type="journal article" date="2019" name="bioRxiv">
        <title>Genomics, evolutionary history and diagnostics of the Alternaria alternata species group including apple and Asian pear pathotypes.</title>
        <authorList>
            <person name="Armitage A.D."/>
            <person name="Cockerton H.M."/>
            <person name="Sreenivasaprasad S."/>
            <person name="Woodhall J.W."/>
            <person name="Lane C.R."/>
            <person name="Harrison R.J."/>
            <person name="Clarkson J.P."/>
        </authorList>
    </citation>
    <scope>NUCLEOTIDE SEQUENCE [LARGE SCALE GENOMIC DNA]</scope>
    <source>
        <strain evidence="2">RGR 97.0016</strain>
    </source>
</reference>
<comment type="caution">
    <text evidence="1">The sequence shown here is derived from an EMBL/GenBank/DDBJ whole genome shotgun (WGS) entry which is preliminary data.</text>
</comment>
<organism evidence="1 2">
    <name type="scientific">Alternaria arborescens</name>
    <dbReference type="NCBI Taxonomy" id="156630"/>
    <lineage>
        <taxon>Eukaryota</taxon>
        <taxon>Fungi</taxon>
        <taxon>Dikarya</taxon>
        <taxon>Ascomycota</taxon>
        <taxon>Pezizomycotina</taxon>
        <taxon>Dothideomycetes</taxon>
        <taxon>Pleosporomycetidae</taxon>
        <taxon>Pleosporales</taxon>
        <taxon>Pleosporineae</taxon>
        <taxon>Pleosporaceae</taxon>
        <taxon>Alternaria</taxon>
        <taxon>Alternaria sect. Alternaria</taxon>
    </lineage>
</organism>
<evidence type="ECO:0000313" key="2">
    <source>
        <dbReference type="Proteomes" id="UP000293823"/>
    </source>
</evidence>